<dbReference type="VEuPathDB" id="FungiDB:CPUR_08391"/>
<feature type="compositionally biased region" description="Acidic residues" evidence="2">
    <location>
        <begin position="860"/>
        <end position="869"/>
    </location>
</feature>
<dbReference type="InterPro" id="IPR002885">
    <property type="entry name" value="PPR_rpt"/>
</dbReference>
<evidence type="ECO:0000313" key="4">
    <source>
        <dbReference type="Proteomes" id="UP000016801"/>
    </source>
</evidence>
<proteinExistence type="predicted"/>
<dbReference type="Proteomes" id="UP000016801">
    <property type="component" value="Unassembled WGS sequence"/>
</dbReference>
<feature type="region of interest" description="Disordered" evidence="2">
    <location>
        <begin position="41"/>
        <end position="77"/>
    </location>
</feature>
<dbReference type="Pfam" id="PF13812">
    <property type="entry name" value="PPR_3"/>
    <property type="match status" value="1"/>
</dbReference>
<dbReference type="Gene3D" id="1.25.40.10">
    <property type="entry name" value="Tetratricopeptide repeat domain"/>
    <property type="match status" value="2"/>
</dbReference>
<keyword evidence="1" id="KW-0677">Repeat</keyword>
<feature type="region of interest" description="Disordered" evidence="2">
    <location>
        <begin position="844"/>
        <end position="880"/>
    </location>
</feature>
<dbReference type="eggNOG" id="KOG4197">
    <property type="taxonomic scope" value="Eukaryota"/>
</dbReference>
<dbReference type="PANTHER" id="PTHR47942">
    <property type="entry name" value="TETRATRICOPEPTIDE REPEAT (TPR)-LIKE SUPERFAMILY PROTEIN-RELATED"/>
    <property type="match status" value="1"/>
</dbReference>
<protein>
    <submittedName>
        <fullName evidence="3">Uncharacterized protein</fullName>
    </submittedName>
</protein>
<organism evidence="3 4">
    <name type="scientific">Claviceps purpurea (strain 20.1)</name>
    <name type="common">Ergot fungus</name>
    <name type="synonym">Sphacelia segetum</name>
    <dbReference type="NCBI Taxonomy" id="1111077"/>
    <lineage>
        <taxon>Eukaryota</taxon>
        <taxon>Fungi</taxon>
        <taxon>Dikarya</taxon>
        <taxon>Ascomycota</taxon>
        <taxon>Pezizomycotina</taxon>
        <taxon>Sordariomycetes</taxon>
        <taxon>Hypocreomycetidae</taxon>
        <taxon>Hypocreales</taxon>
        <taxon>Clavicipitaceae</taxon>
        <taxon>Claviceps</taxon>
    </lineage>
</organism>
<dbReference type="AlphaFoldDB" id="M1WIG9"/>
<dbReference type="EMBL" id="CAGA01000090">
    <property type="protein sequence ID" value="CCE34459.1"/>
    <property type="molecule type" value="Genomic_DNA"/>
</dbReference>
<feature type="compositionally biased region" description="Polar residues" evidence="2">
    <location>
        <begin position="44"/>
        <end position="59"/>
    </location>
</feature>
<reference evidence="3 4" key="1">
    <citation type="journal article" date="2013" name="PLoS Genet.">
        <title>Plant-symbiotic fungi as chemical engineers: Multi-genome analysis of the Clavicipitaceae reveals dynamics of alkaloid loci.</title>
        <authorList>
            <person name="Schardl C.L."/>
            <person name="Young C.A."/>
            <person name="Hesse U."/>
            <person name="Amyotte S.G."/>
            <person name="Andreeva K."/>
            <person name="Calie P.J."/>
            <person name="Fleetwood D.J."/>
            <person name="Haws D.C."/>
            <person name="Moore N."/>
            <person name="Oeser B."/>
            <person name="Panaccione D.G."/>
            <person name="Schweri K.K."/>
            <person name="Voisey C.R."/>
            <person name="Farman M.L."/>
            <person name="Jaromczyk J.W."/>
            <person name="Roe B.A."/>
            <person name="O'Sullivan D.M."/>
            <person name="Scott B."/>
            <person name="Tudzynski P."/>
            <person name="An Z."/>
            <person name="Arnaoudova E.G."/>
            <person name="Bullock C.T."/>
            <person name="Charlton N.D."/>
            <person name="Chen L."/>
            <person name="Cox M."/>
            <person name="Dinkins R.D."/>
            <person name="Florea S."/>
            <person name="Glenn A.E."/>
            <person name="Gordon A."/>
            <person name="Gueldener U."/>
            <person name="Harris D.R."/>
            <person name="Hollin W."/>
            <person name="Jaromczyk J."/>
            <person name="Johnson R.D."/>
            <person name="Khan A.K."/>
            <person name="Leistner E."/>
            <person name="Leuchtmann A."/>
            <person name="Li C."/>
            <person name="Liu J."/>
            <person name="Liu J."/>
            <person name="Liu M."/>
            <person name="Mace W."/>
            <person name="Machado C."/>
            <person name="Nagabhyru P."/>
            <person name="Pan J."/>
            <person name="Schmid J."/>
            <person name="Sugawara K."/>
            <person name="Steiner U."/>
            <person name="Takach J.E."/>
            <person name="Tanaka E."/>
            <person name="Webb J.S."/>
            <person name="Wilson E.V."/>
            <person name="Wiseman J.L."/>
            <person name="Yoshida R."/>
            <person name="Zeng Z."/>
        </authorList>
    </citation>
    <scope>NUCLEOTIDE SEQUENCE [LARGE SCALE GENOMIC DNA]</scope>
    <source>
        <strain evidence="3 4">20.1</strain>
    </source>
</reference>
<accession>M1WIG9</accession>
<dbReference type="HOGENOM" id="CLU_007681_0_0_1"/>
<evidence type="ECO:0000256" key="1">
    <source>
        <dbReference type="ARBA" id="ARBA00022737"/>
    </source>
</evidence>
<name>M1WIG9_CLAP2</name>
<dbReference type="InterPro" id="IPR051222">
    <property type="entry name" value="PPR/CCM1_RNA-binding"/>
</dbReference>
<dbReference type="PhylomeDB" id="M1WIG9"/>
<dbReference type="OrthoDB" id="185373at2759"/>
<evidence type="ECO:0000256" key="2">
    <source>
        <dbReference type="SAM" id="MobiDB-lite"/>
    </source>
</evidence>
<evidence type="ECO:0000313" key="3">
    <source>
        <dbReference type="EMBL" id="CCE34459.1"/>
    </source>
</evidence>
<comment type="caution">
    <text evidence="3">The sequence shown here is derived from an EMBL/GenBank/DDBJ whole genome shotgun (WGS) entry which is preliminary data.</text>
</comment>
<feature type="compositionally biased region" description="Low complexity" evidence="2">
    <location>
        <begin position="94"/>
        <end position="104"/>
    </location>
</feature>
<dbReference type="PANTHER" id="PTHR47942:SF63">
    <property type="entry name" value="PENTATRICOPEPTIDE REPEAT-CONTAINING PROTEIN"/>
    <property type="match status" value="1"/>
</dbReference>
<dbReference type="STRING" id="1111077.M1WIG9"/>
<sequence>MYASKTVCVRCASRLRLAVSLTHTHRSVAWFSSAADSAPELEATDTQHSQRSSRPSFTSHRLRSDSGPFRRPRRSLDHTPTSALALFNQVVQRSSAPSDDTPPSAGGGSDDNVGAASSAATDGLLAPTASTYALTEWETTAKLTELNSNALDPQEKLRIFEENIWPQIKKLRCRAPKTLYMNTISFLVSICDAAAEKGLLRVSLTVSSMLATMGKWDLDRRIQLILNLCHVLATAEETEVNRGAVVAELLEMWKHVSQLRRRSLALRREDRPVNQFMLPELEDIREDIERVSISSAKKSARATDPVSAHKSPTTRALANVFTQYELMQVAPLIPGLLATLAVLSDARVSDEASQVKAARLLRPVSAALKLHPANEAYIRAVFATGVLYPAAKLSELESYVVAQWPSVMTMLSSKHLERRPGRSGPWRHDTLQRFQEQVRRAYRTRNPEAVMSVWQDLKRQVDQRPALAQQLHDDPEFFDYWSFVWCAMQRLNNLQDTLDMMRQLHIQPTMRTYTSMMHGWKICKDVRRIEALWEKIMKSRMKPDAHIWTERISALIETGNPQAGLRALAEMYRTWTEALARSDGNAEKAATIAVQPSMEVVNAALKGILSIDRDAANDLLKWASNQGLEADTTTFNIFLRQSLRTATHDVAGVVESLLKAMKERGLEPDGATFTIVLEDLLGGMHGATADEQVQAVQQILSDMETAGLKPNREAYAKMLYAISSLPYGGAEAAIAAVQKHMAANGVTETPHMVTILLERALVAQSSPLDSGDKIRAFLHKHRLRDISQGDRTLWERIMGAYASAGDLRAAVNLFGQLARTGRPVTSLPCLESLLRALTWAADQSGAGPNRRRSSSSSSAEDGEEEYDDGGGEKGDVNITAHSLGLGDTQGVDYLADAREVVRVVLNYYKSAHLKNDLTTERVSRSWRHHFWYLAMEYSLLDWEVVPPELRRVLKGEGEGEGEGRRGRRAGI</sequence>
<gene>
    <name evidence="3" type="ORF">CPUR_08391</name>
</gene>
<keyword evidence="4" id="KW-1185">Reference proteome</keyword>
<feature type="region of interest" description="Disordered" evidence="2">
    <location>
        <begin position="92"/>
        <end position="117"/>
    </location>
</feature>
<dbReference type="InterPro" id="IPR011990">
    <property type="entry name" value="TPR-like_helical_dom_sf"/>
</dbReference>